<gene>
    <name evidence="3" type="ORF">BESB_031170</name>
</gene>
<protein>
    <recommendedName>
        <fullName evidence="5">Transmembrane protein</fullName>
    </recommendedName>
</protein>
<keyword evidence="2" id="KW-0812">Transmembrane</keyword>
<dbReference type="AlphaFoldDB" id="A0A2A9M6H7"/>
<sequence length="1031" mass="108324">MDAFGGGRPRLSASSAMSSFFSSHDGRATCCSPPVPASHCFSLSGHDGRRELLSDAGKECETHVANHNTLWSEFFKSCCFKAPLKVVGSLYTACLVVGCIVGARLHLLGPTDAVLPAVLSLLSFLLSASCRSLLLTPPSEALRAVSESPALGSLAAPGFVLFLLLAGVSHLGAVAFALAPLRFLLDERRCFLHAFLILFACSVVFLHLYRHVAQCRFQLLLCPLKPGLAPILLGPFLRFAVLETFAGFLLSLPLFLLLFPGLSIFSSFHSPSTLFSAFGLSSASRASSFLDGLPDDGEDVSAFSASFALSRPLSFLASLLLIPLRLSFVSLEGATVCAASLSATALAQALVLFLLNVHGELQQQARASDCAAIAAFVGSMAASSLSPSLALSSASAAFSSAKPVACAADSRAASAPLRKFASFAPPATGRAFDEQCLLLRWLYDCGEALQSSIWTDSPSFSSLPPYSPVLSRSTALSSRSPFGTALWGRCPVCDPSFSRAGVQGPAAGAFASTRPWGSALDAGVGRAGGGAWQIQALLEGGKHGAAQREKCPLVPALAEWFSECADDFPLLPPSPQSALVLPCEGCQKGAWMATWQEARRRKKMTKWSDEEGREILLFTRREAATLVAQQMLHAGVVGTSAVRPNLVFSMYESLVFGLLTHFVRLLRSMQQVCLAASCPATLVSSGVNSGFSFSKNEAETQRAAVAAAAMVAAEASFPFPASRSAAISQQRAAAAAGAAASAAAQAACAAEKASAWKRSIVSAALAEKLRPFLPPVVFALLVGRDRAEACCGAPASDNKDEKAAQNGQRRLRSERDGGAQVNSAGGKPGCVVARVLGSLGSLVGGARSRPFAWLSADEKRRAEQGRWKHAQVELSVMLNCVACAVEGFALWLCAAAAVASKVAEGKESLARPEDSGDEELTSGASEPFVSLAVRDAAAGLVLNVLEILNQQQLLRRSARPHALADSPGRLGVLNPELLVAMEDLDRRTRRAVVLMCRYEPLKLRALAAGVGPAASLSPLMQTQLRKLLSSA</sequence>
<feature type="region of interest" description="Disordered" evidence="1">
    <location>
        <begin position="792"/>
        <end position="823"/>
    </location>
</feature>
<feature type="transmembrane region" description="Helical" evidence="2">
    <location>
        <begin position="300"/>
        <end position="322"/>
    </location>
</feature>
<evidence type="ECO:0000313" key="3">
    <source>
        <dbReference type="EMBL" id="PFH31243.1"/>
    </source>
</evidence>
<name>A0A2A9M6H7_BESBE</name>
<comment type="caution">
    <text evidence="3">The sequence shown here is derived from an EMBL/GenBank/DDBJ whole genome shotgun (WGS) entry which is preliminary data.</text>
</comment>
<feature type="transmembrane region" description="Helical" evidence="2">
    <location>
        <begin position="190"/>
        <end position="209"/>
    </location>
</feature>
<proteinExistence type="predicted"/>
<dbReference type="EMBL" id="NWUJ01000016">
    <property type="protein sequence ID" value="PFH31243.1"/>
    <property type="molecule type" value="Genomic_DNA"/>
</dbReference>
<evidence type="ECO:0000256" key="1">
    <source>
        <dbReference type="SAM" id="MobiDB-lite"/>
    </source>
</evidence>
<feature type="transmembrane region" description="Helical" evidence="2">
    <location>
        <begin position="114"/>
        <end position="134"/>
    </location>
</feature>
<feature type="transmembrane region" description="Helical" evidence="2">
    <location>
        <begin position="334"/>
        <end position="355"/>
    </location>
</feature>
<feature type="transmembrane region" description="Helical" evidence="2">
    <location>
        <begin position="257"/>
        <end position="280"/>
    </location>
</feature>
<accession>A0A2A9M6H7</accession>
<dbReference type="RefSeq" id="XP_029215252.1">
    <property type="nucleotide sequence ID" value="XM_029361785.1"/>
</dbReference>
<dbReference type="VEuPathDB" id="ToxoDB:BESB_031170"/>
<dbReference type="KEGG" id="bbes:BESB_031170"/>
<keyword evidence="2" id="KW-1133">Transmembrane helix</keyword>
<dbReference type="Proteomes" id="UP000224006">
    <property type="component" value="Chromosome XIII"/>
</dbReference>
<dbReference type="GeneID" id="40308169"/>
<feature type="transmembrane region" description="Helical" evidence="2">
    <location>
        <begin position="154"/>
        <end position="178"/>
    </location>
</feature>
<feature type="transmembrane region" description="Helical" evidence="2">
    <location>
        <begin position="90"/>
        <end position="107"/>
    </location>
</feature>
<keyword evidence="4" id="KW-1185">Reference proteome</keyword>
<reference evidence="3 4" key="1">
    <citation type="submission" date="2017-09" db="EMBL/GenBank/DDBJ databases">
        <title>Genome sequencing of Besnoitia besnoiti strain Bb-Ger1.</title>
        <authorList>
            <person name="Schares G."/>
            <person name="Venepally P."/>
            <person name="Lorenzi H.A."/>
        </authorList>
    </citation>
    <scope>NUCLEOTIDE SEQUENCE [LARGE SCALE GENOMIC DNA]</scope>
    <source>
        <strain evidence="3 4">Bb-Ger1</strain>
    </source>
</reference>
<dbReference type="OrthoDB" id="332822at2759"/>
<evidence type="ECO:0000256" key="2">
    <source>
        <dbReference type="SAM" id="Phobius"/>
    </source>
</evidence>
<evidence type="ECO:0000313" key="4">
    <source>
        <dbReference type="Proteomes" id="UP000224006"/>
    </source>
</evidence>
<organism evidence="3 4">
    <name type="scientific">Besnoitia besnoiti</name>
    <name type="common">Apicomplexan protozoan</name>
    <dbReference type="NCBI Taxonomy" id="94643"/>
    <lineage>
        <taxon>Eukaryota</taxon>
        <taxon>Sar</taxon>
        <taxon>Alveolata</taxon>
        <taxon>Apicomplexa</taxon>
        <taxon>Conoidasida</taxon>
        <taxon>Coccidia</taxon>
        <taxon>Eucoccidiorida</taxon>
        <taxon>Eimeriorina</taxon>
        <taxon>Sarcocystidae</taxon>
        <taxon>Besnoitia</taxon>
    </lineage>
</organism>
<evidence type="ECO:0008006" key="5">
    <source>
        <dbReference type="Google" id="ProtNLM"/>
    </source>
</evidence>
<keyword evidence="2" id="KW-0472">Membrane</keyword>